<dbReference type="GO" id="GO:0046654">
    <property type="term" value="P:tetrahydrofolate biosynthetic process"/>
    <property type="evidence" value="ECO:0007669"/>
    <property type="project" value="UniProtKB-UniPathway"/>
</dbReference>
<reference evidence="14 15" key="1">
    <citation type="submission" date="2018-03" db="EMBL/GenBank/DDBJ databases">
        <title>Draft Genome Sequences of the Obligatory Marine Myxobacteria Enhygromyxa salina SWB005.</title>
        <authorList>
            <person name="Poehlein A."/>
            <person name="Moghaddam J.A."/>
            <person name="Harms H."/>
            <person name="Alanjari M."/>
            <person name="Koenig G.M."/>
            <person name="Daniel R."/>
            <person name="Schaeberle T.F."/>
        </authorList>
    </citation>
    <scope>NUCLEOTIDE SEQUENCE [LARGE SCALE GENOMIC DNA]</scope>
    <source>
        <strain evidence="14 15">SWB005</strain>
    </source>
</reference>
<dbReference type="UniPathway" id="UPA00077">
    <property type="reaction ID" value="UER00155"/>
</dbReference>
<proteinExistence type="inferred from homology"/>
<dbReference type="GO" id="GO:0046656">
    <property type="term" value="P:folic acid biosynthetic process"/>
    <property type="evidence" value="ECO:0007669"/>
    <property type="project" value="UniProtKB-KW"/>
</dbReference>
<keyword evidence="15" id="KW-1185">Reference proteome</keyword>
<dbReference type="PANTHER" id="PTHR43071">
    <property type="entry name" value="2-AMINO-4-HYDROXY-6-HYDROXYMETHYLDIHYDROPTERIDINE PYROPHOSPHOKINASE"/>
    <property type="match status" value="1"/>
</dbReference>
<dbReference type="Gene3D" id="3.30.70.560">
    <property type="entry name" value="7,8-Dihydro-6-hydroxymethylpterin-pyrophosphokinase HPPK"/>
    <property type="match status" value="1"/>
</dbReference>
<name>A0A2S9XI82_9BACT</name>
<keyword evidence="9" id="KW-0289">Folate biosynthesis</keyword>
<evidence type="ECO:0000256" key="12">
    <source>
        <dbReference type="ARBA" id="ARBA00033413"/>
    </source>
</evidence>
<comment type="caution">
    <text evidence="14">The sequence shown here is derived from an EMBL/GenBank/DDBJ whole genome shotgun (WGS) entry which is preliminary data.</text>
</comment>
<sequence length="141" mass="15960">MVMRSRELDPLYGCSGRWGSGAFLNGAVELVTTLDGEQLLAGLLEIERHHGRVRRERWGDRTLDLDVVCGFDERGRDRVRDTPTLTLPHPNLWARDFVLQPLVDIDAGLRVEGRSCAAQLATLADDQRTLLRRLDETLDPR</sequence>
<gene>
    <name evidence="14" type="primary">folK</name>
    <name evidence="14" type="ORF">ENSA5_49030</name>
</gene>
<keyword evidence="7 14" id="KW-0418">Kinase</keyword>
<evidence type="ECO:0000256" key="5">
    <source>
        <dbReference type="ARBA" id="ARBA00022679"/>
    </source>
</evidence>
<evidence type="ECO:0000256" key="1">
    <source>
        <dbReference type="ARBA" id="ARBA00005051"/>
    </source>
</evidence>
<evidence type="ECO:0000313" key="15">
    <source>
        <dbReference type="Proteomes" id="UP000237968"/>
    </source>
</evidence>
<dbReference type="InterPro" id="IPR035907">
    <property type="entry name" value="Hppk_sf"/>
</dbReference>
<keyword evidence="5 14" id="KW-0808">Transferase</keyword>
<organism evidence="14 15">
    <name type="scientific">Enhygromyxa salina</name>
    <dbReference type="NCBI Taxonomy" id="215803"/>
    <lineage>
        <taxon>Bacteria</taxon>
        <taxon>Pseudomonadati</taxon>
        <taxon>Myxococcota</taxon>
        <taxon>Polyangia</taxon>
        <taxon>Nannocystales</taxon>
        <taxon>Nannocystaceae</taxon>
        <taxon>Enhygromyxa</taxon>
    </lineage>
</organism>
<comment type="similarity">
    <text evidence="2">Belongs to the HPPK family.</text>
</comment>
<dbReference type="SUPFAM" id="SSF55083">
    <property type="entry name" value="6-hydroxymethyl-7,8-dihydropterin pyrophosphokinase, HPPK"/>
    <property type="match status" value="1"/>
</dbReference>
<evidence type="ECO:0000256" key="6">
    <source>
        <dbReference type="ARBA" id="ARBA00022741"/>
    </source>
</evidence>
<evidence type="ECO:0000256" key="3">
    <source>
        <dbReference type="ARBA" id="ARBA00013253"/>
    </source>
</evidence>
<dbReference type="PANTHER" id="PTHR43071:SF1">
    <property type="entry name" value="2-AMINO-4-HYDROXY-6-HYDROXYMETHYLDIHYDROPTERIDINE PYROPHOSPHOKINASE"/>
    <property type="match status" value="1"/>
</dbReference>
<evidence type="ECO:0000256" key="8">
    <source>
        <dbReference type="ARBA" id="ARBA00022840"/>
    </source>
</evidence>
<evidence type="ECO:0000256" key="9">
    <source>
        <dbReference type="ARBA" id="ARBA00022909"/>
    </source>
</evidence>
<dbReference type="CDD" id="cd00483">
    <property type="entry name" value="HPPK"/>
    <property type="match status" value="1"/>
</dbReference>
<accession>A0A2S9XI82</accession>
<dbReference type="EC" id="2.7.6.3" evidence="3"/>
<evidence type="ECO:0000256" key="7">
    <source>
        <dbReference type="ARBA" id="ARBA00022777"/>
    </source>
</evidence>
<evidence type="ECO:0000259" key="13">
    <source>
        <dbReference type="Pfam" id="PF01288"/>
    </source>
</evidence>
<keyword evidence="8" id="KW-0067">ATP-binding</keyword>
<feature type="domain" description="7,8-dihydro-6-hydroxymethylpterin-pyrophosphokinase" evidence="13">
    <location>
        <begin position="19"/>
        <end position="106"/>
    </location>
</feature>
<evidence type="ECO:0000256" key="4">
    <source>
        <dbReference type="ARBA" id="ARBA00016218"/>
    </source>
</evidence>
<dbReference type="AlphaFoldDB" id="A0A2S9XI82"/>
<dbReference type="OrthoDB" id="9808041at2"/>
<dbReference type="Pfam" id="PF01288">
    <property type="entry name" value="HPPK"/>
    <property type="match status" value="1"/>
</dbReference>
<comment type="function">
    <text evidence="10">Catalyzes the transfer of pyrophosphate from adenosine triphosphate (ATP) to 6-hydroxymethyl-7,8-dihydropterin, an enzymatic step in folate biosynthesis pathway.</text>
</comment>
<dbReference type="Proteomes" id="UP000237968">
    <property type="component" value="Unassembled WGS sequence"/>
</dbReference>
<dbReference type="GO" id="GO:0003848">
    <property type="term" value="F:2-amino-4-hydroxy-6-hydroxymethyldihydropteridine diphosphokinase activity"/>
    <property type="evidence" value="ECO:0007669"/>
    <property type="project" value="UniProtKB-EC"/>
</dbReference>
<dbReference type="GO" id="GO:0016301">
    <property type="term" value="F:kinase activity"/>
    <property type="evidence" value="ECO:0007669"/>
    <property type="project" value="UniProtKB-KW"/>
</dbReference>
<evidence type="ECO:0000313" key="14">
    <source>
        <dbReference type="EMBL" id="PRP92440.1"/>
    </source>
</evidence>
<evidence type="ECO:0000256" key="11">
    <source>
        <dbReference type="ARBA" id="ARBA00029766"/>
    </source>
</evidence>
<keyword evidence="6" id="KW-0547">Nucleotide-binding</keyword>
<evidence type="ECO:0000256" key="10">
    <source>
        <dbReference type="ARBA" id="ARBA00029409"/>
    </source>
</evidence>
<protein>
    <recommendedName>
        <fullName evidence="4">2-amino-4-hydroxy-6-hydroxymethyldihydropteridine pyrophosphokinase</fullName>
        <ecNumber evidence="3">2.7.6.3</ecNumber>
    </recommendedName>
    <alternativeName>
        <fullName evidence="11">6-hydroxymethyl-7,8-dihydropterin pyrophosphokinase</fullName>
    </alternativeName>
    <alternativeName>
        <fullName evidence="12">7,8-dihydro-6-hydroxymethylpterin-pyrophosphokinase</fullName>
    </alternativeName>
</protein>
<dbReference type="RefSeq" id="WP_106394157.1">
    <property type="nucleotide sequence ID" value="NZ_PVNK01000210.1"/>
</dbReference>
<dbReference type="EMBL" id="PVNK01000210">
    <property type="protein sequence ID" value="PRP92440.1"/>
    <property type="molecule type" value="Genomic_DNA"/>
</dbReference>
<dbReference type="NCBIfam" id="TIGR01498">
    <property type="entry name" value="folK"/>
    <property type="match status" value="1"/>
</dbReference>
<dbReference type="InterPro" id="IPR000550">
    <property type="entry name" value="Hppk"/>
</dbReference>
<dbReference type="GO" id="GO:0005524">
    <property type="term" value="F:ATP binding"/>
    <property type="evidence" value="ECO:0007669"/>
    <property type="project" value="UniProtKB-KW"/>
</dbReference>
<evidence type="ECO:0000256" key="2">
    <source>
        <dbReference type="ARBA" id="ARBA00005810"/>
    </source>
</evidence>
<comment type="pathway">
    <text evidence="1">Cofactor biosynthesis; tetrahydrofolate biosynthesis; 2-amino-4-hydroxy-6-hydroxymethyl-7,8-dihydropteridine diphosphate from 7,8-dihydroneopterin triphosphate: step 4/4.</text>
</comment>